<accession>A0A917BLK3</accession>
<evidence type="ECO:0000313" key="3">
    <source>
        <dbReference type="Proteomes" id="UP000649179"/>
    </source>
</evidence>
<dbReference type="Pfam" id="PF13577">
    <property type="entry name" value="SnoaL_4"/>
    <property type="match status" value="1"/>
</dbReference>
<reference evidence="2" key="2">
    <citation type="submission" date="2020-09" db="EMBL/GenBank/DDBJ databases">
        <authorList>
            <person name="Sun Q."/>
            <person name="Zhou Y."/>
        </authorList>
    </citation>
    <scope>NUCLEOTIDE SEQUENCE</scope>
    <source>
        <strain evidence="2">CGMCC 1.16067</strain>
    </source>
</reference>
<dbReference type="InterPro" id="IPR037401">
    <property type="entry name" value="SnoaL-like"/>
</dbReference>
<comment type="caution">
    <text evidence="2">The sequence shown here is derived from an EMBL/GenBank/DDBJ whole genome shotgun (WGS) entry which is preliminary data.</text>
</comment>
<organism evidence="2 3">
    <name type="scientific">Marmoricola endophyticus</name>
    <dbReference type="NCBI Taxonomy" id="2040280"/>
    <lineage>
        <taxon>Bacteria</taxon>
        <taxon>Bacillati</taxon>
        <taxon>Actinomycetota</taxon>
        <taxon>Actinomycetes</taxon>
        <taxon>Propionibacteriales</taxon>
        <taxon>Nocardioidaceae</taxon>
        <taxon>Marmoricola</taxon>
    </lineage>
</organism>
<reference evidence="2" key="1">
    <citation type="journal article" date="2014" name="Int. J. Syst. Evol. Microbiol.">
        <title>Complete genome sequence of Corynebacterium casei LMG S-19264T (=DSM 44701T), isolated from a smear-ripened cheese.</title>
        <authorList>
            <consortium name="US DOE Joint Genome Institute (JGI-PGF)"/>
            <person name="Walter F."/>
            <person name="Albersmeier A."/>
            <person name="Kalinowski J."/>
            <person name="Ruckert C."/>
        </authorList>
    </citation>
    <scope>NUCLEOTIDE SEQUENCE</scope>
    <source>
        <strain evidence="2">CGMCC 1.16067</strain>
    </source>
</reference>
<dbReference type="EMBL" id="BMKQ01000001">
    <property type="protein sequence ID" value="GGF49194.1"/>
    <property type="molecule type" value="Genomic_DNA"/>
</dbReference>
<dbReference type="Gene3D" id="3.10.450.50">
    <property type="match status" value="1"/>
</dbReference>
<protein>
    <recommendedName>
        <fullName evidence="1">SnoaL-like domain-containing protein</fullName>
    </recommendedName>
</protein>
<evidence type="ECO:0000259" key="1">
    <source>
        <dbReference type="Pfam" id="PF13577"/>
    </source>
</evidence>
<feature type="domain" description="SnoaL-like" evidence="1">
    <location>
        <begin position="5"/>
        <end position="129"/>
    </location>
</feature>
<dbReference type="RefSeq" id="WP_188779976.1">
    <property type="nucleotide sequence ID" value="NZ_BMKQ01000001.1"/>
</dbReference>
<dbReference type="AlphaFoldDB" id="A0A917BLK3"/>
<sequence>MLVPELERLYARQSRSIDSGDAAGWAATFTGDGEFHSPSYAEARTGTAALVAFAQEYYERGLETGTTSRHVVTNVDVEPGRDADHLVAHAYLQIVATPRGGESRLVRLTTLTDDLVRGPDGHWRFAVRRVTRDD</sequence>
<name>A0A917BLK3_9ACTN</name>
<proteinExistence type="predicted"/>
<dbReference type="InterPro" id="IPR032710">
    <property type="entry name" value="NTF2-like_dom_sf"/>
</dbReference>
<dbReference type="Proteomes" id="UP000649179">
    <property type="component" value="Unassembled WGS sequence"/>
</dbReference>
<evidence type="ECO:0000313" key="2">
    <source>
        <dbReference type="EMBL" id="GGF49194.1"/>
    </source>
</evidence>
<keyword evidence="3" id="KW-1185">Reference proteome</keyword>
<dbReference type="SUPFAM" id="SSF54427">
    <property type="entry name" value="NTF2-like"/>
    <property type="match status" value="1"/>
</dbReference>
<gene>
    <name evidence="2" type="ORF">GCM10011519_23970</name>
</gene>